<feature type="transmembrane region" description="Helical" evidence="5">
    <location>
        <begin position="23"/>
        <end position="46"/>
    </location>
</feature>
<feature type="transmembrane region" description="Helical" evidence="5">
    <location>
        <begin position="90"/>
        <end position="107"/>
    </location>
</feature>
<reference evidence="7" key="2">
    <citation type="submission" date="2023-05" db="EMBL/GenBank/DDBJ databases">
        <authorList>
            <consortium name="Lawrence Berkeley National Laboratory"/>
            <person name="Steindorff A."/>
            <person name="Hensen N."/>
            <person name="Bonometti L."/>
            <person name="Westerberg I."/>
            <person name="Brannstrom I.O."/>
            <person name="Guillou S."/>
            <person name="Cros-Aarteil S."/>
            <person name="Calhoun S."/>
            <person name="Haridas S."/>
            <person name="Kuo A."/>
            <person name="Mondo S."/>
            <person name="Pangilinan J."/>
            <person name="Riley R."/>
            <person name="Labutti K."/>
            <person name="Andreopoulos B."/>
            <person name="Lipzen A."/>
            <person name="Chen C."/>
            <person name="Yanf M."/>
            <person name="Daum C."/>
            <person name="Ng V."/>
            <person name="Clum A."/>
            <person name="Ohm R."/>
            <person name="Martin F."/>
            <person name="Silar P."/>
            <person name="Natvig D."/>
            <person name="Lalanne C."/>
            <person name="Gautier V."/>
            <person name="Ament-Velasquez S.L."/>
            <person name="Kruys A."/>
            <person name="Hutchinson M.I."/>
            <person name="Powell A.J."/>
            <person name="Barry K."/>
            <person name="Miller A.N."/>
            <person name="Grigoriev I.V."/>
            <person name="Debuchy R."/>
            <person name="Gladieux P."/>
            <person name="Thoren M.H."/>
            <person name="Johannesson H."/>
        </authorList>
    </citation>
    <scope>NUCLEOTIDE SEQUENCE</scope>
    <source>
        <strain evidence="7">CBS 508.74</strain>
    </source>
</reference>
<comment type="subcellular location">
    <subcellularLocation>
        <location evidence="1">Membrane</location>
        <topology evidence="1">Multi-pass membrane protein</topology>
    </subcellularLocation>
</comment>
<dbReference type="InterPro" id="IPR020846">
    <property type="entry name" value="MFS_dom"/>
</dbReference>
<reference evidence="7" key="1">
    <citation type="journal article" date="2023" name="Mol. Phylogenet. Evol.">
        <title>Genome-scale phylogeny and comparative genomics of the fungal order Sordariales.</title>
        <authorList>
            <person name="Hensen N."/>
            <person name="Bonometti L."/>
            <person name="Westerberg I."/>
            <person name="Brannstrom I.O."/>
            <person name="Guillou S."/>
            <person name="Cros-Aarteil S."/>
            <person name="Calhoun S."/>
            <person name="Haridas S."/>
            <person name="Kuo A."/>
            <person name="Mondo S."/>
            <person name="Pangilinan J."/>
            <person name="Riley R."/>
            <person name="LaButti K."/>
            <person name="Andreopoulos B."/>
            <person name="Lipzen A."/>
            <person name="Chen C."/>
            <person name="Yan M."/>
            <person name="Daum C."/>
            <person name="Ng V."/>
            <person name="Clum A."/>
            <person name="Steindorff A."/>
            <person name="Ohm R.A."/>
            <person name="Martin F."/>
            <person name="Silar P."/>
            <person name="Natvig D.O."/>
            <person name="Lalanne C."/>
            <person name="Gautier V."/>
            <person name="Ament-Velasquez S.L."/>
            <person name="Kruys A."/>
            <person name="Hutchinson M.I."/>
            <person name="Powell A.J."/>
            <person name="Barry K."/>
            <person name="Miller A.N."/>
            <person name="Grigoriev I.V."/>
            <person name="Debuchy R."/>
            <person name="Gladieux P."/>
            <person name="Hiltunen Thoren M."/>
            <person name="Johannesson H."/>
        </authorList>
    </citation>
    <scope>NUCLEOTIDE SEQUENCE</scope>
    <source>
        <strain evidence="7">CBS 508.74</strain>
    </source>
</reference>
<dbReference type="InterPro" id="IPR036259">
    <property type="entry name" value="MFS_trans_sf"/>
</dbReference>
<dbReference type="GO" id="GO:0022857">
    <property type="term" value="F:transmembrane transporter activity"/>
    <property type="evidence" value="ECO:0007669"/>
    <property type="project" value="InterPro"/>
</dbReference>
<evidence type="ECO:0000256" key="5">
    <source>
        <dbReference type="SAM" id="Phobius"/>
    </source>
</evidence>
<feature type="transmembrane region" description="Helical" evidence="5">
    <location>
        <begin position="181"/>
        <end position="199"/>
    </location>
</feature>
<feature type="domain" description="Major facilitator superfamily (MFS) profile" evidence="6">
    <location>
        <begin position="24"/>
        <end position="491"/>
    </location>
</feature>
<evidence type="ECO:0000256" key="1">
    <source>
        <dbReference type="ARBA" id="ARBA00004141"/>
    </source>
</evidence>
<dbReference type="PANTHER" id="PTHR23502:SF50">
    <property type="entry name" value="TRANSPORTER, PUTATIVE (AFU_ORTHOLOGUE AFUA_5G00430)-RELATED"/>
    <property type="match status" value="1"/>
</dbReference>
<dbReference type="Pfam" id="PF07690">
    <property type="entry name" value="MFS_1"/>
    <property type="match status" value="1"/>
</dbReference>
<evidence type="ECO:0000256" key="2">
    <source>
        <dbReference type="ARBA" id="ARBA00022692"/>
    </source>
</evidence>
<protein>
    <submittedName>
        <fullName evidence="7">MFS general substrate transporter</fullName>
    </submittedName>
</protein>
<evidence type="ECO:0000256" key="3">
    <source>
        <dbReference type="ARBA" id="ARBA00022989"/>
    </source>
</evidence>
<dbReference type="Gene3D" id="1.20.1250.20">
    <property type="entry name" value="MFS general substrate transporter like domains"/>
    <property type="match status" value="1"/>
</dbReference>
<dbReference type="GeneID" id="89935704"/>
<name>A0AAN6TDI6_9PEZI</name>
<feature type="transmembrane region" description="Helical" evidence="5">
    <location>
        <begin position="294"/>
        <end position="319"/>
    </location>
</feature>
<feature type="transmembrane region" description="Helical" evidence="5">
    <location>
        <begin position="469"/>
        <end position="489"/>
    </location>
</feature>
<accession>A0AAN6TDI6</accession>
<evidence type="ECO:0000259" key="6">
    <source>
        <dbReference type="PROSITE" id="PS50850"/>
    </source>
</evidence>
<feature type="transmembrane region" description="Helical" evidence="5">
    <location>
        <begin position="119"/>
        <end position="143"/>
    </location>
</feature>
<feature type="transmembrane region" description="Helical" evidence="5">
    <location>
        <begin position="331"/>
        <end position="353"/>
    </location>
</feature>
<dbReference type="PROSITE" id="PS50850">
    <property type="entry name" value="MFS"/>
    <property type="match status" value="1"/>
</dbReference>
<dbReference type="GO" id="GO:0005886">
    <property type="term" value="C:plasma membrane"/>
    <property type="evidence" value="ECO:0007669"/>
    <property type="project" value="TreeGrafter"/>
</dbReference>
<proteinExistence type="predicted"/>
<organism evidence="7 8">
    <name type="scientific">Canariomyces notabilis</name>
    <dbReference type="NCBI Taxonomy" id="2074819"/>
    <lineage>
        <taxon>Eukaryota</taxon>
        <taxon>Fungi</taxon>
        <taxon>Dikarya</taxon>
        <taxon>Ascomycota</taxon>
        <taxon>Pezizomycotina</taxon>
        <taxon>Sordariomycetes</taxon>
        <taxon>Sordariomycetidae</taxon>
        <taxon>Sordariales</taxon>
        <taxon>Chaetomiaceae</taxon>
        <taxon>Canariomyces</taxon>
    </lineage>
</organism>
<gene>
    <name evidence="7" type="ORF">N656DRAFT_709288</name>
</gene>
<keyword evidence="4 5" id="KW-0472">Membrane</keyword>
<keyword evidence="3 5" id="KW-1133">Transmembrane helix</keyword>
<feature type="transmembrane region" description="Helical" evidence="5">
    <location>
        <begin position="401"/>
        <end position="426"/>
    </location>
</feature>
<evidence type="ECO:0000313" key="7">
    <source>
        <dbReference type="EMBL" id="KAK4112439.1"/>
    </source>
</evidence>
<feature type="transmembrane region" description="Helical" evidence="5">
    <location>
        <begin position="150"/>
        <end position="169"/>
    </location>
</feature>
<dbReference type="PANTHER" id="PTHR23502">
    <property type="entry name" value="MAJOR FACILITATOR SUPERFAMILY"/>
    <property type="match status" value="1"/>
</dbReference>
<evidence type="ECO:0000256" key="4">
    <source>
        <dbReference type="ARBA" id="ARBA00023136"/>
    </source>
</evidence>
<sequence>MVLQPTPSNDPNEPLNWSIWRKLVNFTFVLAVTVASFTAIQVQAIFWPQMLGDMDVNQRQLSYGLAVQVVGLAMGCLLLIPLTKKYGKRLTYILATLVMAGMSFWSAEMKTAVELYMTNLLYGLACSVNETVVQMTIADLFFVHQRGSANAAYIVAVMVGSFLTTMAAGVQAEQQGWRWSYRSVGIALTILAVLFILFFEESKYIPVTEGYSARSLGVIPSHDSSLERAQEKNADVEKTNIGNGMHPTMSAPYDSTDPPPRHTYRRRMRLVTKTNESLLKLAFSPLRTATLPHVLYTAIQYANAISFLVLLATCNSILFSAPPYNFNVAGIGYMALGPFVGNVFGSIYGGPFTDWFIVQIARRRGGYYEPEMRLYSLGLPALCMSGGIIMYGTTIDRGMHWIFPSIGGALFAFGLGSIGDASFTLIIDTYRELTAECFVFVTFVRNAVTVAVPFYNIPWIESMGLTKMFVMAGCINLFFSLLFIPLVIYGKRIRIALHGHYDRMVESQ</sequence>
<dbReference type="Proteomes" id="UP001302812">
    <property type="component" value="Unassembled WGS sequence"/>
</dbReference>
<keyword evidence="8" id="KW-1185">Reference proteome</keyword>
<comment type="caution">
    <text evidence="7">The sequence shown here is derived from an EMBL/GenBank/DDBJ whole genome shotgun (WGS) entry which is preliminary data.</text>
</comment>
<dbReference type="SUPFAM" id="SSF103473">
    <property type="entry name" value="MFS general substrate transporter"/>
    <property type="match status" value="1"/>
</dbReference>
<feature type="transmembrane region" description="Helical" evidence="5">
    <location>
        <begin position="374"/>
        <end position="395"/>
    </location>
</feature>
<keyword evidence="2 5" id="KW-0812">Transmembrane</keyword>
<feature type="transmembrane region" description="Helical" evidence="5">
    <location>
        <begin position="438"/>
        <end position="457"/>
    </location>
</feature>
<evidence type="ECO:0000313" key="8">
    <source>
        <dbReference type="Proteomes" id="UP001302812"/>
    </source>
</evidence>
<feature type="transmembrane region" description="Helical" evidence="5">
    <location>
        <begin position="61"/>
        <end position="83"/>
    </location>
</feature>
<dbReference type="RefSeq" id="XP_064670009.1">
    <property type="nucleotide sequence ID" value="XM_064811579.1"/>
</dbReference>
<dbReference type="InterPro" id="IPR011701">
    <property type="entry name" value="MFS"/>
</dbReference>
<dbReference type="AlphaFoldDB" id="A0AAN6TDI6"/>
<dbReference type="EMBL" id="MU853342">
    <property type="protein sequence ID" value="KAK4112439.1"/>
    <property type="molecule type" value="Genomic_DNA"/>
</dbReference>